<dbReference type="InterPro" id="IPR039773">
    <property type="entry name" value="BAG_chaperone_regulator"/>
</dbReference>
<dbReference type="Pfam" id="PF00240">
    <property type="entry name" value="ubiquitin"/>
    <property type="match status" value="1"/>
</dbReference>
<dbReference type="Pfam" id="PF02179">
    <property type="entry name" value="BAG"/>
    <property type="match status" value="1"/>
</dbReference>
<evidence type="ECO:0000256" key="2">
    <source>
        <dbReference type="SAM" id="SignalP"/>
    </source>
</evidence>
<evidence type="ECO:0008006" key="7">
    <source>
        <dbReference type="Google" id="ProtNLM"/>
    </source>
</evidence>
<keyword evidence="2" id="KW-0732">Signal</keyword>
<dbReference type="GO" id="GO:0050821">
    <property type="term" value="P:protein stabilization"/>
    <property type="evidence" value="ECO:0007669"/>
    <property type="project" value="TreeGrafter"/>
</dbReference>
<dbReference type="InterPro" id="IPR029071">
    <property type="entry name" value="Ubiquitin-like_domsf"/>
</dbReference>
<keyword evidence="1" id="KW-0143">Chaperone</keyword>
<dbReference type="KEGG" id="cdep:91086140"/>
<dbReference type="RefSeq" id="XP_066067456.1">
    <property type="nucleotide sequence ID" value="XM_066211359.1"/>
</dbReference>
<feature type="chain" id="PRO_5042529686" description="BAG domain-containing protein" evidence="2">
    <location>
        <begin position="18"/>
        <end position="250"/>
    </location>
</feature>
<dbReference type="SMART" id="SM00213">
    <property type="entry name" value="UBQ"/>
    <property type="match status" value="1"/>
</dbReference>
<name>A0AAJ8JR02_9TREE</name>
<organism evidence="5 6">
    <name type="scientific">Cryptococcus depauperatus CBS 7841</name>
    <dbReference type="NCBI Taxonomy" id="1295531"/>
    <lineage>
        <taxon>Eukaryota</taxon>
        <taxon>Fungi</taxon>
        <taxon>Dikarya</taxon>
        <taxon>Basidiomycota</taxon>
        <taxon>Agaricomycotina</taxon>
        <taxon>Tremellomycetes</taxon>
        <taxon>Tremellales</taxon>
        <taxon>Cryptococcaceae</taxon>
        <taxon>Cryptococcus</taxon>
    </lineage>
</organism>
<feature type="signal peptide" evidence="2">
    <location>
        <begin position="1"/>
        <end position="17"/>
    </location>
</feature>
<dbReference type="PANTHER" id="PTHR12329">
    <property type="entry name" value="BCL2-ASSOCIATED ATHANOGENE"/>
    <property type="match status" value="1"/>
</dbReference>
<reference evidence="5" key="2">
    <citation type="journal article" date="2022" name="Elife">
        <title>Obligate sexual reproduction of a homothallic fungus closely related to the Cryptococcus pathogenic species complex.</title>
        <authorList>
            <person name="Passer A.R."/>
            <person name="Clancey S.A."/>
            <person name="Shea T."/>
            <person name="David-Palma M."/>
            <person name="Averette A.F."/>
            <person name="Boekhout T."/>
            <person name="Porcel B.M."/>
            <person name="Nowrousian M."/>
            <person name="Cuomo C.A."/>
            <person name="Sun S."/>
            <person name="Heitman J."/>
            <person name="Coelho M.A."/>
        </authorList>
    </citation>
    <scope>NUCLEOTIDE SEQUENCE</scope>
    <source>
        <strain evidence="5">CBS 7841</strain>
    </source>
</reference>
<dbReference type="SUPFAM" id="SSF54236">
    <property type="entry name" value="Ubiquitin-like"/>
    <property type="match status" value="1"/>
</dbReference>
<evidence type="ECO:0000256" key="1">
    <source>
        <dbReference type="ARBA" id="ARBA00023186"/>
    </source>
</evidence>
<feature type="domain" description="BAG" evidence="4">
    <location>
        <begin position="188"/>
        <end position="242"/>
    </location>
</feature>
<dbReference type="PROSITE" id="PS51035">
    <property type="entry name" value="BAG"/>
    <property type="match status" value="1"/>
</dbReference>
<gene>
    <name evidence="5" type="ORF">L203_101928</name>
</gene>
<dbReference type="GO" id="GO:0000774">
    <property type="term" value="F:adenyl-nucleotide exchange factor activity"/>
    <property type="evidence" value="ECO:0007669"/>
    <property type="project" value="TreeGrafter"/>
</dbReference>
<dbReference type="Proteomes" id="UP000094043">
    <property type="component" value="Chromosome 2"/>
</dbReference>
<feature type="domain" description="Ubiquitin-like" evidence="3">
    <location>
        <begin position="56"/>
        <end position="117"/>
    </location>
</feature>
<sequence length="250" mass="27343">MSLSSILHLSFLPLLLSKTFIVSFLNPFRRAQAEEARGAITVLVKWGPERFNVPIPQPSMTPLSTLLATLSNQTGIPVDSLKLIYKGAVLKDVSLTISAYGITEGATLVLVGKAGDAPGPSPSVLQATAAPLKKKPKQPETDQEFILVDWIRSLVVSLLDPLLPSVAMFVSNTSPHARNRPARIPAFEVLQKEHARLSEMLLKALLELDGVDIPGSWTEARKERKEGVRRIQGELNKVDESWGERKRLGG</sequence>
<dbReference type="GO" id="GO:0016020">
    <property type="term" value="C:membrane"/>
    <property type="evidence" value="ECO:0007669"/>
    <property type="project" value="TreeGrafter"/>
</dbReference>
<evidence type="ECO:0000259" key="4">
    <source>
        <dbReference type="PROSITE" id="PS51035"/>
    </source>
</evidence>
<keyword evidence="6" id="KW-1185">Reference proteome</keyword>
<proteinExistence type="predicted"/>
<dbReference type="GeneID" id="91086140"/>
<evidence type="ECO:0000313" key="6">
    <source>
        <dbReference type="Proteomes" id="UP000094043"/>
    </source>
</evidence>
<dbReference type="PROSITE" id="PS50053">
    <property type="entry name" value="UBIQUITIN_2"/>
    <property type="match status" value="1"/>
</dbReference>
<dbReference type="GO" id="GO:0051087">
    <property type="term" value="F:protein-folding chaperone binding"/>
    <property type="evidence" value="ECO:0007669"/>
    <property type="project" value="InterPro"/>
</dbReference>
<dbReference type="AlphaFoldDB" id="A0AAJ8JR02"/>
<dbReference type="SUPFAM" id="SSF63491">
    <property type="entry name" value="BAG domain"/>
    <property type="match status" value="1"/>
</dbReference>
<evidence type="ECO:0000313" key="5">
    <source>
        <dbReference type="EMBL" id="WVN86756.1"/>
    </source>
</evidence>
<evidence type="ECO:0000259" key="3">
    <source>
        <dbReference type="PROSITE" id="PS50053"/>
    </source>
</evidence>
<dbReference type="Gene3D" id="1.20.58.120">
    <property type="entry name" value="BAG domain"/>
    <property type="match status" value="1"/>
</dbReference>
<dbReference type="InterPro" id="IPR000626">
    <property type="entry name" value="Ubiquitin-like_dom"/>
</dbReference>
<dbReference type="PANTHER" id="PTHR12329:SF16">
    <property type="entry name" value="BAG FAMILY MOLECULAR CHAPERONE REGULATOR 1"/>
    <property type="match status" value="1"/>
</dbReference>
<dbReference type="GO" id="GO:0005634">
    <property type="term" value="C:nucleus"/>
    <property type="evidence" value="ECO:0007669"/>
    <property type="project" value="TreeGrafter"/>
</dbReference>
<dbReference type="EMBL" id="CP143785">
    <property type="protein sequence ID" value="WVN86756.1"/>
    <property type="molecule type" value="Genomic_DNA"/>
</dbReference>
<protein>
    <recommendedName>
        <fullName evidence="7">BAG domain-containing protein</fullName>
    </recommendedName>
</protein>
<dbReference type="InterPro" id="IPR036533">
    <property type="entry name" value="BAG_dom_sf"/>
</dbReference>
<reference evidence="5" key="3">
    <citation type="submission" date="2024-01" db="EMBL/GenBank/DDBJ databases">
        <authorList>
            <person name="Coelho M.A."/>
            <person name="David-Palma M."/>
            <person name="Shea T."/>
            <person name="Sun S."/>
            <person name="Cuomo C.A."/>
            <person name="Heitman J."/>
        </authorList>
    </citation>
    <scope>NUCLEOTIDE SEQUENCE</scope>
    <source>
        <strain evidence="5">CBS 7841</strain>
    </source>
</reference>
<dbReference type="GO" id="GO:0005829">
    <property type="term" value="C:cytosol"/>
    <property type="evidence" value="ECO:0007669"/>
    <property type="project" value="TreeGrafter"/>
</dbReference>
<dbReference type="Gene3D" id="3.10.20.90">
    <property type="entry name" value="Phosphatidylinositol 3-kinase Catalytic Subunit, Chain A, domain 1"/>
    <property type="match status" value="1"/>
</dbReference>
<dbReference type="InterPro" id="IPR003103">
    <property type="entry name" value="BAG_domain"/>
</dbReference>
<accession>A0AAJ8JR02</accession>
<reference evidence="5" key="1">
    <citation type="submission" date="2016-06" db="EMBL/GenBank/DDBJ databases">
        <authorList>
            <person name="Cuomo C."/>
            <person name="Litvintseva A."/>
            <person name="Heitman J."/>
            <person name="Chen Y."/>
            <person name="Sun S."/>
            <person name="Springer D."/>
            <person name="Dromer F."/>
            <person name="Young S."/>
            <person name="Zeng Q."/>
            <person name="Chapman S."/>
            <person name="Gujja S."/>
            <person name="Saif S."/>
            <person name="Birren B."/>
        </authorList>
    </citation>
    <scope>NUCLEOTIDE SEQUENCE</scope>
    <source>
        <strain evidence="5">CBS 7841</strain>
    </source>
</reference>